<evidence type="ECO:0000256" key="3">
    <source>
        <dbReference type="ARBA" id="ARBA00022679"/>
    </source>
</evidence>
<proteinExistence type="inferred from homology"/>
<keyword evidence="3 10" id="KW-0808">Transferase</keyword>
<dbReference type="AlphaFoldDB" id="A0A0C2XYZ0"/>
<accession>A0A0C2XYZ0</accession>
<dbReference type="HOGENOM" id="CLU_018190_2_0_1"/>
<dbReference type="PIRSF" id="PIRSF000439">
    <property type="entry name" value="Oat_ACAT_DAG_ARE"/>
    <property type="match status" value="1"/>
</dbReference>
<comment type="function">
    <text evidence="9">Sterol O-acyltransferase that catalyzes the formation of stery esters.</text>
</comment>
<dbReference type="Pfam" id="PF03062">
    <property type="entry name" value="MBOAT"/>
    <property type="match status" value="1"/>
</dbReference>
<feature type="compositionally biased region" description="Pro residues" evidence="12">
    <location>
        <begin position="315"/>
        <end position="325"/>
    </location>
</feature>
<evidence type="ECO:0000256" key="10">
    <source>
        <dbReference type="PIRNR" id="PIRNR000439"/>
    </source>
</evidence>
<feature type="transmembrane region" description="Helical" evidence="13">
    <location>
        <begin position="127"/>
        <end position="146"/>
    </location>
</feature>
<dbReference type="GO" id="GO:0008204">
    <property type="term" value="P:ergosterol metabolic process"/>
    <property type="evidence" value="ECO:0007669"/>
    <property type="project" value="TreeGrafter"/>
</dbReference>
<comment type="subcellular location">
    <subcellularLocation>
        <location evidence="1 10">Endoplasmic reticulum membrane</location>
        <topology evidence="1 10">Multi-pass membrane protein</topology>
    </subcellularLocation>
</comment>
<organism evidence="14 15">
    <name type="scientific">Serendipita vermifera MAFF 305830</name>
    <dbReference type="NCBI Taxonomy" id="933852"/>
    <lineage>
        <taxon>Eukaryota</taxon>
        <taxon>Fungi</taxon>
        <taxon>Dikarya</taxon>
        <taxon>Basidiomycota</taxon>
        <taxon>Agaricomycotina</taxon>
        <taxon>Agaricomycetes</taxon>
        <taxon>Sebacinales</taxon>
        <taxon>Serendipitaceae</taxon>
        <taxon>Serendipita</taxon>
    </lineage>
</organism>
<dbReference type="InterPro" id="IPR014371">
    <property type="entry name" value="Oat_ACAT_DAG_ARE"/>
</dbReference>
<dbReference type="PANTHER" id="PTHR10408">
    <property type="entry name" value="STEROL O-ACYLTRANSFERASE"/>
    <property type="match status" value="1"/>
</dbReference>
<evidence type="ECO:0000256" key="9">
    <source>
        <dbReference type="ARBA" id="ARBA00023568"/>
    </source>
</evidence>
<keyword evidence="6 13" id="KW-1133">Transmembrane helix</keyword>
<sequence>MSSEPPEKIYRSIVSIDEGSGAGTPSINDIGHSISKKGTTIATSDGGTLHVQPFRKSGTQQLRAVVTFVPRSSHFDSQEAGADQFRGFYSLFWIFLTLFSVKTIVYHHQETGSPLSLQFASLISRDLFTLFLSEGVLTFASLWAVVLVKAFKHGYIRYYWTGVMIQHFYQTAMLASAITWTFNRQWPWVQSGYFTLRCLVLIMKMHSYMAVNGYLQEVDVKAAALERKLRERTNDVGRWDQAIADAKARREEIDQQDTTPSETPALMKAGNSYFSPPAATALRNRLQNLEVPSSLQRNSSGVSVKSEASSVPSAPKMPLPTVTPTPHPLVDHPDKAISALAHGLSELEVELTSTGKNQVRWPANLTWWNYVDYQFLPTLVYELEYPRTDRVRPMYVLEKTIATFGTFFLLYQYTEHYIMPHVPDSSQSFAKSLLDLALPFMICYLILFYLIFECICNGFAELSCFADRQFYEDWWNSTSWDQFARKHVYASTLSYKSVGKVHAAFLTFLLSACVHELVMAVVTHKIRPYLFLLQMSQLPLIALGRIPFIKRNKVLGNVVFWVGLLAGFPLLCVAYCAY</sequence>
<evidence type="ECO:0000256" key="12">
    <source>
        <dbReference type="SAM" id="MobiDB-lite"/>
    </source>
</evidence>
<feature type="transmembrane region" description="Helical" evidence="13">
    <location>
        <begin position="433"/>
        <end position="452"/>
    </location>
</feature>
<feature type="active site" evidence="11">
    <location>
        <position position="515"/>
    </location>
</feature>
<evidence type="ECO:0000256" key="7">
    <source>
        <dbReference type="ARBA" id="ARBA00023136"/>
    </source>
</evidence>
<dbReference type="OrthoDB" id="10039049at2759"/>
<evidence type="ECO:0000256" key="4">
    <source>
        <dbReference type="ARBA" id="ARBA00022692"/>
    </source>
</evidence>
<feature type="transmembrane region" description="Helical" evidence="13">
    <location>
        <begin position="88"/>
        <end position="107"/>
    </location>
</feature>
<dbReference type="STRING" id="933852.A0A0C2XYZ0"/>
<dbReference type="EMBL" id="KN824277">
    <property type="protein sequence ID" value="KIM34072.1"/>
    <property type="molecule type" value="Genomic_DNA"/>
</dbReference>
<keyword evidence="5 10" id="KW-0256">Endoplasmic reticulum</keyword>
<keyword evidence="7 10" id="KW-0472">Membrane</keyword>
<keyword evidence="4 13" id="KW-0812">Transmembrane</keyword>
<feature type="transmembrane region" description="Helical" evidence="13">
    <location>
        <begin position="158"/>
        <end position="180"/>
    </location>
</feature>
<protein>
    <recommendedName>
        <fullName evidence="10">O-acyltransferase</fullName>
    </recommendedName>
</protein>
<comment type="similarity">
    <text evidence="2 10">Belongs to the membrane-bound acyltransferase family. Sterol o-acyltransferase subfamily.</text>
</comment>
<feature type="compositionally biased region" description="Low complexity" evidence="12">
    <location>
        <begin position="299"/>
        <end position="311"/>
    </location>
</feature>
<evidence type="ECO:0000256" key="1">
    <source>
        <dbReference type="ARBA" id="ARBA00004477"/>
    </source>
</evidence>
<feature type="region of interest" description="Disordered" evidence="12">
    <location>
        <begin position="247"/>
        <end position="270"/>
    </location>
</feature>
<feature type="transmembrane region" description="Helical" evidence="13">
    <location>
        <begin position="558"/>
        <end position="577"/>
    </location>
</feature>
<reference evidence="14 15" key="1">
    <citation type="submission" date="2014-04" db="EMBL/GenBank/DDBJ databases">
        <authorList>
            <consortium name="DOE Joint Genome Institute"/>
            <person name="Kuo A."/>
            <person name="Zuccaro A."/>
            <person name="Kohler A."/>
            <person name="Nagy L.G."/>
            <person name="Floudas D."/>
            <person name="Copeland A."/>
            <person name="Barry K.W."/>
            <person name="Cichocki N."/>
            <person name="Veneault-Fourrey C."/>
            <person name="LaButti K."/>
            <person name="Lindquist E.A."/>
            <person name="Lipzen A."/>
            <person name="Lundell T."/>
            <person name="Morin E."/>
            <person name="Murat C."/>
            <person name="Sun H."/>
            <person name="Tunlid A."/>
            <person name="Henrissat B."/>
            <person name="Grigoriev I.V."/>
            <person name="Hibbett D.S."/>
            <person name="Martin F."/>
            <person name="Nordberg H.P."/>
            <person name="Cantor M.N."/>
            <person name="Hua S.X."/>
        </authorList>
    </citation>
    <scope>NUCLEOTIDE SEQUENCE [LARGE SCALE GENOMIC DNA]</scope>
    <source>
        <strain evidence="14 15">MAFF 305830</strain>
    </source>
</reference>
<reference evidence="15" key="2">
    <citation type="submission" date="2015-01" db="EMBL/GenBank/DDBJ databases">
        <title>Evolutionary Origins and Diversification of the Mycorrhizal Mutualists.</title>
        <authorList>
            <consortium name="DOE Joint Genome Institute"/>
            <consortium name="Mycorrhizal Genomics Consortium"/>
            <person name="Kohler A."/>
            <person name="Kuo A."/>
            <person name="Nagy L.G."/>
            <person name="Floudas D."/>
            <person name="Copeland A."/>
            <person name="Barry K.W."/>
            <person name="Cichocki N."/>
            <person name="Veneault-Fourrey C."/>
            <person name="LaButti K."/>
            <person name="Lindquist E.A."/>
            <person name="Lipzen A."/>
            <person name="Lundell T."/>
            <person name="Morin E."/>
            <person name="Murat C."/>
            <person name="Riley R."/>
            <person name="Ohm R."/>
            <person name="Sun H."/>
            <person name="Tunlid A."/>
            <person name="Henrissat B."/>
            <person name="Grigoriev I.V."/>
            <person name="Hibbett D.S."/>
            <person name="Martin F."/>
        </authorList>
    </citation>
    <scope>NUCLEOTIDE SEQUENCE [LARGE SCALE GENOMIC DNA]</scope>
    <source>
        <strain evidence="15">MAFF 305830</strain>
    </source>
</reference>
<evidence type="ECO:0000256" key="8">
    <source>
        <dbReference type="ARBA" id="ARBA00023315"/>
    </source>
</evidence>
<keyword evidence="15" id="KW-1185">Reference proteome</keyword>
<dbReference type="InterPro" id="IPR004299">
    <property type="entry name" value="MBOAT_fam"/>
</dbReference>
<dbReference type="GO" id="GO:0005789">
    <property type="term" value="C:endoplasmic reticulum membrane"/>
    <property type="evidence" value="ECO:0007669"/>
    <property type="project" value="UniProtKB-SubCell"/>
</dbReference>
<gene>
    <name evidence="14" type="ORF">M408DRAFT_325592</name>
</gene>
<evidence type="ECO:0000256" key="11">
    <source>
        <dbReference type="PIRSR" id="PIRSR000439-1"/>
    </source>
</evidence>
<keyword evidence="8 10" id="KW-0012">Acyltransferase</keyword>
<evidence type="ECO:0000256" key="5">
    <source>
        <dbReference type="ARBA" id="ARBA00022824"/>
    </source>
</evidence>
<feature type="transmembrane region" description="Helical" evidence="13">
    <location>
        <begin position="395"/>
        <end position="413"/>
    </location>
</feature>
<evidence type="ECO:0000256" key="2">
    <source>
        <dbReference type="ARBA" id="ARBA00009010"/>
    </source>
</evidence>
<dbReference type="GO" id="GO:0034737">
    <property type="term" value="F:ergosterol O-acyltransferase activity"/>
    <property type="evidence" value="ECO:0007669"/>
    <property type="project" value="TreeGrafter"/>
</dbReference>
<evidence type="ECO:0000313" key="14">
    <source>
        <dbReference type="EMBL" id="KIM34072.1"/>
    </source>
</evidence>
<evidence type="ECO:0000313" key="15">
    <source>
        <dbReference type="Proteomes" id="UP000054097"/>
    </source>
</evidence>
<evidence type="ECO:0000256" key="6">
    <source>
        <dbReference type="ARBA" id="ARBA00022989"/>
    </source>
</evidence>
<dbReference type="Proteomes" id="UP000054097">
    <property type="component" value="Unassembled WGS sequence"/>
</dbReference>
<feature type="region of interest" description="Disordered" evidence="12">
    <location>
        <begin position="292"/>
        <end position="325"/>
    </location>
</feature>
<dbReference type="PANTHER" id="PTHR10408:SF9">
    <property type="entry name" value="STEROL O-ACYLTRANSFERASE 2-RELATED"/>
    <property type="match status" value="1"/>
</dbReference>
<evidence type="ECO:0000256" key="13">
    <source>
        <dbReference type="SAM" id="Phobius"/>
    </source>
</evidence>
<name>A0A0C2XYZ0_SERVB</name>